<dbReference type="SUPFAM" id="SSF52283">
    <property type="entry name" value="Formate/glycerate dehydrogenase catalytic domain-like"/>
    <property type="match status" value="1"/>
</dbReference>
<evidence type="ECO:0000313" key="8">
    <source>
        <dbReference type="Proteomes" id="UP000609346"/>
    </source>
</evidence>
<evidence type="ECO:0000313" key="7">
    <source>
        <dbReference type="EMBL" id="MBD3917764.1"/>
    </source>
</evidence>
<dbReference type="InterPro" id="IPR050418">
    <property type="entry name" value="D-iso_2-hydroxyacid_DH_PdxB"/>
</dbReference>
<dbReference type="InterPro" id="IPR036291">
    <property type="entry name" value="NAD(P)-bd_dom_sf"/>
</dbReference>
<evidence type="ECO:0000256" key="4">
    <source>
        <dbReference type="RuleBase" id="RU003719"/>
    </source>
</evidence>
<name>A0ABR8MUF0_9BACL</name>
<proteinExistence type="inferred from homology"/>
<comment type="caution">
    <text evidence="7">The sequence shown here is derived from an EMBL/GenBank/DDBJ whole genome shotgun (WGS) entry which is preliminary data.</text>
</comment>
<evidence type="ECO:0000259" key="5">
    <source>
        <dbReference type="Pfam" id="PF00389"/>
    </source>
</evidence>
<dbReference type="PANTHER" id="PTHR43761">
    <property type="entry name" value="D-ISOMER SPECIFIC 2-HYDROXYACID DEHYDROGENASE FAMILY PROTEIN (AFU_ORTHOLOGUE AFUA_1G13630)"/>
    <property type="match status" value="1"/>
</dbReference>
<sequence length="319" mass="34590">MNIVVLDGYTLNPGDLNWDAFEALGQVTVYDRTEPSLVVERALEADVILTNKTPLNAEAIALLPKLRYVGVLATGYNVIDLSAAAEKGITVTNIPDYSTMSVAQLVFAYVLEHCHHIQRHSDAVEEGQWSRSEHFMFANYPMVELAGKSIGIIGFGQIGQQVARIALAFGMRVLVNSRTEKHVAGLESVKFTSLEQLLPASDFVTLHCPLTEHTQHLINKETIDLMKPSAFLINTARGGHIAEEELAAALNEGRLAGAAVDVLSIEPPSSGNPLIGAQNCLITPHIGWATFEARQRLMAIAANNLAQYQAGKSINRVVG</sequence>
<dbReference type="Gene3D" id="3.40.50.720">
    <property type="entry name" value="NAD(P)-binding Rossmann-like Domain"/>
    <property type="match status" value="2"/>
</dbReference>
<evidence type="ECO:0000256" key="3">
    <source>
        <dbReference type="ARBA" id="ARBA00023027"/>
    </source>
</evidence>
<keyword evidence="3" id="KW-0520">NAD</keyword>
<evidence type="ECO:0000256" key="2">
    <source>
        <dbReference type="ARBA" id="ARBA00023002"/>
    </source>
</evidence>
<reference evidence="7 8" key="1">
    <citation type="submission" date="2020-09" db="EMBL/GenBank/DDBJ databases">
        <title>Paenibacillus sp. strain PR3 16S rRNA gene Genome sequencing and assembly.</title>
        <authorList>
            <person name="Kim J."/>
        </authorList>
    </citation>
    <scope>NUCLEOTIDE SEQUENCE [LARGE SCALE GENOMIC DNA]</scope>
    <source>
        <strain evidence="7 8">PR3</strain>
    </source>
</reference>
<feature type="domain" description="D-isomer specific 2-hydroxyacid dehydrogenase NAD-binding" evidence="6">
    <location>
        <begin position="107"/>
        <end position="287"/>
    </location>
</feature>
<dbReference type="RefSeq" id="WP_191202033.1">
    <property type="nucleotide sequence ID" value="NZ_JACXZA010000001.1"/>
</dbReference>
<keyword evidence="2 4" id="KW-0560">Oxidoreductase</keyword>
<accession>A0ABR8MUF0</accession>
<dbReference type="Proteomes" id="UP000609346">
    <property type="component" value="Unassembled WGS sequence"/>
</dbReference>
<dbReference type="EMBL" id="JACXZA010000001">
    <property type="protein sequence ID" value="MBD3917764.1"/>
    <property type="molecule type" value="Genomic_DNA"/>
</dbReference>
<dbReference type="PANTHER" id="PTHR43761:SF1">
    <property type="entry name" value="D-ISOMER SPECIFIC 2-HYDROXYACID DEHYDROGENASE CATALYTIC DOMAIN-CONTAINING PROTEIN-RELATED"/>
    <property type="match status" value="1"/>
</dbReference>
<gene>
    <name evidence="7" type="ORF">H8B09_03295</name>
</gene>
<dbReference type="InterPro" id="IPR006140">
    <property type="entry name" value="D-isomer_DH_NAD-bd"/>
</dbReference>
<evidence type="ECO:0000259" key="6">
    <source>
        <dbReference type="Pfam" id="PF02826"/>
    </source>
</evidence>
<dbReference type="SUPFAM" id="SSF51735">
    <property type="entry name" value="NAD(P)-binding Rossmann-fold domains"/>
    <property type="match status" value="1"/>
</dbReference>
<dbReference type="PROSITE" id="PS00670">
    <property type="entry name" value="D_2_HYDROXYACID_DH_2"/>
    <property type="match status" value="1"/>
</dbReference>
<dbReference type="InterPro" id="IPR029753">
    <property type="entry name" value="D-isomer_DH_CS"/>
</dbReference>
<dbReference type="CDD" id="cd12162">
    <property type="entry name" value="2-Hacid_dh_4"/>
    <property type="match status" value="1"/>
</dbReference>
<feature type="domain" description="D-isomer specific 2-hydroxyacid dehydrogenase catalytic" evidence="5">
    <location>
        <begin position="19"/>
        <end position="318"/>
    </location>
</feature>
<organism evidence="7 8">
    <name type="scientific">Paenibacillus terricola</name>
    <dbReference type="NCBI Taxonomy" id="2763503"/>
    <lineage>
        <taxon>Bacteria</taxon>
        <taxon>Bacillati</taxon>
        <taxon>Bacillota</taxon>
        <taxon>Bacilli</taxon>
        <taxon>Bacillales</taxon>
        <taxon>Paenibacillaceae</taxon>
        <taxon>Paenibacillus</taxon>
    </lineage>
</organism>
<keyword evidence="8" id="KW-1185">Reference proteome</keyword>
<dbReference type="Pfam" id="PF02826">
    <property type="entry name" value="2-Hacid_dh_C"/>
    <property type="match status" value="1"/>
</dbReference>
<evidence type="ECO:0000256" key="1">
    <source>
        <dbReference type="ARBA" id="ARBA00005854"/>
    </source>
</evidence>
<dbReference type="Pfam" id="PF00389">
    <property type="entry name" value="2-Hacid_dh"/>
    <property type="match status" value="1"/>
</dbReference>
<dbReference type="InterPro" id="IPR006139">
    <property type="entry name" value="D-isomer_2_OHA_DH_cat_dom"/>
</dbReference>
<protein>
    <submittedName>
        <fullName evidence="7">D-2-hydroxyacid dehydrogenase</fullName>
    </submittedName>
</protein>
<comment type="similarity">
    <text evidence="1 4">Belongs to the D-isomer specific 2-hydroxyacid dehydrogenase family.</text>
</comment>